<sequence>MRCTAPCGDEECANLSRAGYRAQREKHRTDEARGLACFTSQHELYQEDGAAASQSTLCIASGTRQRSKRQARVSSWNQPVFLEWMPFLAIDNVRNDARG</sequence>
<name>A0A7S4FAQ9_CHRCT</name>
<dbReference type="AlphaFoldDB" id="A0A7S4FAQ9"/>
<gene>
    <name evidence="1" type="ORF">PCAR00345_LOCUS36056</name>
</gene>
<evidence type="ECO:0000313" key="1">
    <source>
        <dbReference type="EMBL" id="CAE0783353.1"/>
    </source>
</evidence>
<protein>
    <submittedName>
        <fullName evidence="1">Uncharacterized protein</fullName>
    </submittedName>
</protein>
<accession>A0A7S4FAQ9</accession>
<dbReference type="EMBL" id="HBIZ01056902">
    <property type="protein sequence ID" value="CAE0783353.1"/>
    <property type="molecule type" value="Transcribed_RNA"/>
</dbReference>
<organism evidence="1">
    <name type="scientific">Chrysotila carterae</name>
    <name type="common">Marine alga</name>
    <name type="synonym">Syracosphaera carterae</name>
    <dbReference type="NCBI Taxonomy" id="13221"/>
    <lineage>
        <taxon>Eukaryota</taxon>
        <taxon>Haptista</taxon>
        <taxon>Haptophyta</taxon>
        <taxon>Prymnesiophyceae</taxon>
        <taxon>Isochrysidales</taxon>
        <taxon>Isochrysidaceae</taxon>
        <taxon>Chrysotila</taxon>
    </lineage>
</organism>
<proteinExistence type="predicted"/>
<reference evidence="1" key="1">
    <citation type="submission" date="2021-01" db="EMBL/GenBank/DDBJ databases">
        <authorList>
            <person name="Corre E."/>
            <person name="Pelletier E."/>
            <person name="Niang G."/>
            <person name="Scheremetjew M."/>
            <person name="Finn R."/>
            <person name="Kale V."/>
            <person name="Holt S."/>
            <person name="Cochrane G."/>
            <person name="Meng A."/>
            <person name="Brown T."/>
            <person name="Cohen L."/>
        </authorList>
    </citation>
    <scope>NUCLEOTIDE SEQUENCE</scope>
    <source>
        <strain evidence="1">CCMP645</strain>
    </source>
</reference>